<dbReference type="InterPro" id="IPR027417">
    <property type="entry name" value="P-loop_NTPase"/>
</dbReference>
<comment type="caution">
    <text evidence="6">The sequence shown here is derived from an EMBL/GenBank/DDBJ whole genome shotgun (WGS) entry which is preliminary data.</text>
</comment>
<feature type="domain" description="GPI inositol-deacylase winged helix" evidence="4">
    <location>
        <begin position="482"/>
        <end position="559"/>
    </location>
</feature>
<feature type="domain" description="Nephrocystin 3-like N-terminal" evidence="5">
    <location>
        <begin position="211"/>
        <end position="372"/>
    </location>
</feature>
<dbReference type="EMBL" id="JACAZH010000023">
    <property type="protein sequence ID" value="KAF7343630.1"/>
    <property type="molecule type" value="Genomic_DNA"/>
</dbReference>
<dbReference type="InterPro" id="IPR054471">
    <property type="entry name" value="GPIID_WHD"/>
</dbReference>
<dbReference type="Gene3D" id="1.25.40.20">
    <property type="entry name" value="Ankyrin repeat-containing domain"/>
    <property type="match status" value="1"/>
</dbReference>
<dbReference type="PANTHER" id="PTHR10039:SF15">
    <property type="entry name" value="NACHT DOMAIN-CONTAINING PROTEIN"/>
    <property type="match status" value="1"/>
</dbReference>
<keyword evidence="7" id="KW-1185">Reference proteome</keyword>
<keyword evidence="1" id="KW-0677">Repeat</keyword>
<accession>A0A8H7CMW6</accession>
<dbReference type="PROSITE" id="PS50297">
    <property type="entry name" value="ANK_REP_REGION"/>
    <property type="match status" value="2"/>
</dbReference>
<dbReference type="InterPro" id="IPR002110">
    <property type="entry name" value="Ankyrin_rpt"/>
</dbReference>
<feature type="repeat" description="ANK" evidence="2">
    <location>
        <begin position="741"/>
        <end position="773"/>
    </location>
</feature>
<feature type="region of interest" description="Disordered" evidence="3">
    <location>
        <begin position="912"/>
        <end position="942"/>
    </location>
</feature>
<protein>
    <submittedName>
        <fullName evidence="6">Ankyrin</fullName>
    </submittedName>
</protein>
<dbReference type="PROSITE" id="PS50088">
    <property type="entry name" value="ANK_REPEAT"/>
    <property type="match status" value="3"/>
</dbReference>
<dbReference type="Pfam" id="PF12796">
    <property type="entry name" value="Ank_2"/>
    <property type="match status" value="1"/>
</dbReference>
<dbReference type="SMART" id="SM00248">
    <property type="entry name" value="ANK"/>
    <property type="match status" value="4"/>
</dbReference>
<evidence type="ECO:0000256" key="2">
    <source>
        <dbReference type="PROSITE-ProRule" id="PRU00023"/>
    </source>
</evidence>
<dbReference type="SUPFAM" id="SSF52540">
    <property type="entry name" value="P-loop containing nucleoside triphosphate hydrolases"/>
    <property type="match status" value="1"/>
</dbReference>
<evidence type="ECO:0000313" key="7">
    <source>
        <dbReference type="Proteomes" id="UP000623467"/>
    </source>
</evidence>
<dbReference type="PANTHER" id="PTHR10039">
    <property type="entry name" value="AMELOGENIN"/>
    <property type="match status" value="1"/>
</dbReference>
<evidence type="ECO:0000256" key="3">
    <source>
        <dbReference type="SAM" id="MobiDB-lite"/>
    </source>
</evidence>
<evidence type="ECO:0000259" key="4">
    <source>
        <dbReference type="Pfam" id="PF22939"/>
    </source>
</evidence>
<evidence type="ECO:0000259" key="5">
    <source>
        <dbReference type="Pfam" id="PF24883"/>
    </source>
</evidence>
<feature type="repeat" description="ANK" evidence="2">
    <location>
        <begin position="676"/>
        <end position="708"/>
    </location>
</feature>
<dbReference type="Pfam" id="PF24883">
    <property type="entry name" value="NPHP3_N"/>
    <property type="match status" value="1"/>
</dbReference>
<dbReference type="Proteomes" id="UP000623467">
    <property type="component" value="Unassembled WGS sequence"/>
</dbReference>
<dbReference type="SUPFAM" id="SSF48403">
    <property type="entry name" value="Ankyrin repeat"/>
    <property type="match status" value="1"/>
</dbReference>
<dbReference type="OrthoDB" id="7464126at2759"/>
<dbReference type="Gene3D" id="3.40.50.300">
    <property type="entry name" value="P-loop containing nucleotide triphosphate hydrolases"/>
    <property type="match status" value="1"/>
</dbReference>
<name>A0A8H7CMW6_9AGAR</name>
<gene>
    <name evidence="6" type="ORF">MSAN_01983700</name>
</gene>
<dbReference type="InterPro" id="IPR056884">
    <property type="entry name" value="NPHP3-like_N"/>
</dbReference>
<reference evidence="6" key="1">
    <citation type="submission" date="2020-05" db="EMBL/GenBank/DDBJ databases">
        <title>Mycena genomes resolve the evolution of fungal bioluminescence.</title>
        <authorList>
            <person name="Tsai I.J."/>
        </authorList>
    </citation>
    <scope>NUCLEOTIDE SEQUENCE</scope>
    <source>
        <strain evidence="6">160909Yilan</strain>
    </source>
</reference>
<feature type="repeat" description="ANK" evidence="2">
    <location>
        <begin position="709"/>
        <end position="741"/>
    </location>
</feature>
<evidence type="ECO:0000256" key="1">
    <source>
        <dbReference type="ARBA" id="ARBA00022737"/>
    </source>
</evidence>
<evidence type="ECO:0000313" key="6">
    <source>
        <dbReference type="EMBL" id="KAF7343630.1"/>
    </source>
</evidence>
<sequence>MADIVGLLGSVLQLVGTIKNARDYVHTFRDAEKQRKLLLMEIESLEPLLRELDDRIRRSQAGESTGGIRKLEEPLIRFRGMMERLAEKLQHDDNFDLVDRLTWLLWKKEDVEEELNIVERFKSSLTVGLELDIWSVSLDAAREYERTITTIEDVAQEQRIDHNYIFKSVREIAHNQEQHFTAAERDAIIEWYSPLNFFVRQADVFRLHQPGTGQWFLRIEAFRDWKNGNGKVLWCRGMPGAGKTVLVSIVVEHLRAEQKHLDEIGVAAIYLNHKETDAHTPSALLTSLWRQLVVGNAHSIASLGKLYREHRERGTKPSLENDYAILCSTIAQYSKAFILVDALDEYPERERGVLLSYLSRLGSNVNLMLTSREHIRLHHIIDAEVLQIRATEEDIRCYLGAEILKSSRLSKHIQNCPDLREQIETKIVSQSRGMFLKVKLHIDSLTGKHTVKAVQDTLKNLAYDLDSTYDQVIERINRQSEDDRNLAMRMLSWISHAKRLLRPSELRAALAVEPETIELDPNNLVDVDTVLSVCAGLLLVDTRDNRLRLVYFTAQDYLERKRTTLFPHASAQITMTCFQYLSYDIFRQKTDQPLSLFHRHSLLDYAVEYALLHARGEPESEIMASIISFLGAETGWWALWNWKHRYRDGPVSWSPLLIAALFGLQKVCRHILGTDGAGNALQLAAIDGHIDVVRFLIRNGVDVHGKEGKFDSALHAAAAHGCGNIISLFLDRGVDIECRGSYGTPLQVAAYFGQKESIELLIARGANVNAPGGYLGSSLYAAATRSAADIFCQLVAAGADTGLGLKRSDILEDGKILMAAMASVLIAEKSQGIHGEPQTDLRNEAISPDLLHEFLPNGGRDGVRYTIATSDPFSQGAIQFLDGVELAPRQANTLPSPSHLDGFLKCTINHDTRKEQNPLPPLPTLPTNQAMVDSAGRQLGKC</sequence>
<organism evidence="6 7">
    <name type="scientific">Mycena sanguinolenta</name>
    <dbReference type="NCBI Taxonomy" id="230812"/>
    <lineage>
        <taxon>Eukaryota</taxon>
        <taxon>Fungi</taxon>
        <taxon>Dikarya</taxon>
        <taxon>Basidiomycota</taxon>
        <taxon>Agaricomycotina</taxon>
        <taxon>Agaricomycetes</taxon>
        <taxon>Agaricomycetidae</taxon>
        <taxon>Agaricales</taxon>
        <taxon>Marasmiineae</taxon>
        <taxon>Mycenaceae</taxon>
        <taxon>Mycena</taxon>
    </lineage>
</organism>
<dbReference type="InterPro" id="IPR036770">
    <property type="entry name" value="Ankyrin_rpt-contain_sf"/>
</dbReference>
<keyword evidence="2" id="KW-0040">ANK repeat</keyword>
<dbReference type="Pfam" id="PF22939">
    <property type="entry name" value="WHD_GPIID"/>
    <property type="match status" value="1"/>
</dbReference>
<dbReference type="AlphaFoldDB" id="A0A8H7CMW6"/>
<proteinExistence type="predicted"/>